<dbReference type="OrthoDB" id="10060499at2759"/>
<keyword evidence="8" id="KW-1185">Reference proteome</keyword>
<comment type="catalytic activity">
    <reaction evidence="5">
        <text>ATP + H2O = ADP + phosphate + H(+)</text>
        <dbReference type="Rhea" id="RHEA:13065"/>
        <dbReference type="ChEBI" id="CHEBI:15377"/>
        <dbReference type="ChEBI" id="CHEBI:15378"/>
        <dbReference type="ChEBI" id="CHEBI:30616"/>
        <dbReference type="ChEBI" id="CHEBI:43474"/>
        <dbReference type="ChEBI" id="CHEBI:456216"/>
        <dbReference type="EC" id="3.6.4.12"/>
    </reaction>
</comment>
<dbReference type="InterPro" id="IPR027417">
    <property type="entry name" value="P-loop_NTPase"/>
</dbReference>
<dbReference type="GO" id="GO:0006325">
    <property type="term" value="P:chromatin organization"/>
    <property type="evidence" value="ECO:0007669"/>
    <property type="project" value="UniProtKB-KW"/>
</dbReference>
<keyword evidence="5" id="KW-0539">Nucleus</keyword>
<evidence type="ECO:0000313" key="8">
    <source>
        <dbReference type="Proteomes" id="UP000217790"/>
    </source>
</evidence>
<dbReference type="GO" id="GO:0005634">
    <property type="term" value="C:nucleus"/>
    <property type="evidence" value="ECO:0007669"/>
    <property type="project" value="UniProtKB-SubCell"/>
</dbReference>
<sequence>MTKTTDVLSKEKVLAGDVITIDKTSREIIKLDPSFGWSRDHDDMSTDINLVQFLEGEIQKRREVLHTASLHEIDVINSRMQTFLASFVGGTGEVKPEVRNQINAMVTKWCEEGKVEIILGPLHRRGPHTRHCFSFLNRTLKNDLAHLAIMARIRGTIFHSPYRSKPEKTWSK</sequence>
<keyword evidence="1 5" id="KW-0227">DNA damage</keyword>
<keyword evidence="4 5" id="KW-0234">DNA repair</keyword>
<dbReference type="Proteomes" id="UP000217790">
    <property type="component" value="Unassembled WGS sequence"/>
</dbReference>
<dbReference type="PANTHER" id="PTHR11093">
    <property type="entry name" value="RUVB-RELATED REPTIN AND PONTIN"/>
    <property type="match status" value="1"/>
</dbReference>
<evidence type="ECO:0000256" key="5">
    <source>
        <dbReference type="RuleBase" id="RU363048"/>
    </source>
</evidence>
<evidence type="ECO:0000313" key="7">
    <source>
        <dbReference type="EMBL" id="PBL00163.1"/>
    </source>
</evidence>
<evidence type="ECO:0000256" key="1">
    <source>
        <dbReference type="ARBA" id="ARBA00022763"/>
    </source>
</evidence>
<evidence type="ECO:0000256" key="2">
    <source>
        <dbReference type="ARBA" id="ARBA00023015"/>
    </source>
</evidence>
<dbReference type="GO" id="GO:0003678">
    <property type="term" value="F:DNA helicase activity"/>
    <property type="evidence" value="ECO:0007669"/>
    <property type="project" value="UniProtKB-EC"/>
</dbReference>
<dbReference type="GO" id="GO:0006281">
    <property type="term" value="P:DNA repair"/>
    <property type="evidence" value="ECO:0007669"/>
    <property type="project" value="UniProtKB-KW"/>
</dbReference>
<dbReference type="EC" id="3.6.4.12" evidence="5"/>
<reference evidence="8" key="1">
    <citation type="journal article" date="2017" name="Nat. Ecol. Evol.">
        <title>Genome expansion and lineage-specific genetic innovations in the forest pathogenic fungi Armillaria.</title>
        <authorList>
            <person name="Sipos G."/>
            <person name="Prasanna A.N."/>
            <person name="Walter M.C."/>
            <person name="O'Connor E."/>
            <person name="Balint B."/>
            <person name="Krizsan K."/>
            <person name="Kiss B."/>
            <person name="Hess J."/>
            <person name="Varga T."/>
            <person name="Slot J."/>
            <person name="Riley R."/>
            <person name="Boka B."/>
            <person name="Rigling D."/>
            <person name="Barry K."/>
            <person name="Lee J."/>
            <person name="Mihaltcheva S."/>
            <person name="LaButti K."/>
            <person name="Lipzen A."/>
            <person name="Waldron R."/>
            <person name="Moloney N.M."/>
            <person name="Sperisen C."/>
            <person name="Kredics L."/>
            <person name="Vagvoelgyi C."/>
            <person name="Patrignani A."/>
            <person name="Fitzpatrick D."/>
            <person name="Nagy I."/>
            <person name="Doyle S."/>
            <person name="Anderson J.B."/>
            <person name="Grigoriev I.V."/>
            <person name="Gueldener U."/>
            <person name="Muensterkoetter M."/>
            <person name="Nagy L.G."/>
        </authorList>
    </citation>
    <scope>NUCLEOTIDE SEQUENCE [LARGE SCALE GENOMIC DNA]</scope>
    <source>
        <strain evidence="8">Ar21-2</strain>
    </source>
</reference>
<proteinExistence type="inferred from homology"/>
<dbReference type="GO" id="GO:0016887">
    <property type="term" value="F:ATP hydrolysis activity"/>
    <property type="evidence" value="ECO:0007669"/>
    <property type="project" value="RHEA"/>
</dbReference>
<keyword evidence="5" id="KW-0547">Nucleotide-binding</keyword>
<dbReference type="AlphaFoldDB" id="A0A2H3E8W6"/>
<comment type="subcellular location">
    <subcellularLocation>
        <location evidence="5">Nucleus</location>
    </subcellularLocation>
</comment>
<dbReference type="GO" id="GO:0005524">
    <property type="term" value="F:ATP binding"/>
    <property type="evidence" value="ECO:0007669"/>
    <property type="project" value="UniProtKB-KW"/>
</dbReference>
<keyword evidence="5" id="KW-0347">Helicase</keyword>
<keyword evidence="2 5" id="KW-0805">Transcription regulation</keyword>
<dbReference type="InterPro" id="IPR010339">
    <property type="entry name" value="TIP49_P-loop"/>
</dbReference>
<comment type="similarity">
    <text evidence="5">Belongs to the RuvB family.</text>
</comment>
<protein>
    <recommendedName>
        <fullName evidence="5">RuvB-like helicase</fullName>
        <ecNumber evidence="5">3.6.4.12</ecNumber>
    </recommendedName>
</protein>
<keyword evidence="5" id="KW-0378">Hydrolase</keyword>
<dbReference type="InterPro" id="IPR027238">
    <property type="entry name" value="RuvB-like"/>
</dbReference>
<dbReference type="STRING" id="47427.A0A2H3E8W6"/>
<comment type="function">
    <text evidence="5">DNA helicase participates in several chromatin remodeling complexes, including the SWR1 and the INO80 complexes.</text>
</comment>
<dbReference type="InParanoid" id="A0A2H3E8W6"/>
<dbReference type="EMBL" id="KZ293646">
    <property type="protein sequence ID" value="PBL00163.1"/>
    <property type="molecule type" value="Genomic_DNA"/>
</dbReference>
<gene>
    <name evidence="7" type="ORF">ARMGADRAFT_366361</name>
</gene>
<evidence type="ECO:0000256" key="4">
    <source>
        <dbReference type="ARBA" id="ARBA00023204"/>
    </source>
</evidence>
<keyword evidence="3 5" id="KW-0804">Transcription</keyword>
<organism evidence="7 8">
    <name type="scientific">Armillaria gallica</name>
    <name type="common">Bulbous honey fungus</name>
    <name type="synonym">Armillaria bulbosa</name>
    <dbReference type="NCBI Taxonomy" id="47427"/>
    <lineage>
        <taxon>Eukaryota</taxon>
        <taxon>Fungi</taxon>
        <taxon>Dikarya</taxon>
        <taxon>Basidiomycota</taxon>
        <taxon>Agaricomycotina</taxon>
        <taxon>Agaricomycetes</taxon>
        <taxon>Agaricomycetidae</taxon>
        <taxon>Agaricales</taxon>
        <taxon>Marasmiineae</taxon>
        <taxon>Physalacriaceae</taxon>
        <taxon>Armillaria</taxon>
    </lineage>
</organism>
<evidence type="ECO:0000259" key="6">
    <source>
        <dbReference type="Pfam" id="PF06068"/>
    </source>
</evidence>
<feature type="domain" description="TIP49 P-loop" evidence="6">
    <location>
        <begin position="3"/>
        <end position="156"/>
    </location>
</feature>
<dbReference type="Gene3D" id="3.40.50.300">
    <property type="entry name" value="P-loop containing nucleotide triphosphate hydrolases"/>
    <property type="match status" value="1"/>
</dbReference>
<keyword evidence="5" id="KW-0067">ATP-binding</keyword>
<dbReference type="Pfam" id="PF06068">
    <property type="entry name" value="TIP49"/>
    <property type="match status" value="1"/>
</dbReference>
<keyword evidence="5" id="KW-0156">Chromatin regulator</keyword>
<name>A0A2H3E8W6_ARMGA</name>
<evidence type="ECO:0000256" key="3">
    <source>
        <dbReference type="ARBA" id="ARBA00023163"/>
    </source>
</evidence>
<accession>A0A2H3E8W6</accession>